<keyword evidence="2" id="KW-1185">Reference proteome</keyword>
<evidence type="ECO:0000313" key="1">
    <source>
        <dbReference type="EMBL" id="KAH9829151.1"/>
    </source>
</evidence>
<protein>
    <submittedName>
        <fullName evidence="1">Uncharacterized protein</fullName>
    </submittedName>
</protein>
<proteinExistence type="predicted"/>
<name>A0ABQ8JY16_9APHY</name>
<evidence type="ECO:0000313" key="2">
    <source>
        <dbReference type="Proteomes" id="UP000814176"/>
    </source>
</evidence>
<dbReference type="Proteomes" id="UP000814176">
    <property type="component" value="Unassembled WGS sequence"/>
</dbReference>
<dbReference type="EMBL" id="JADCUA010000042">
    <property type="protein sequence ID" value="KAH9829151.1"/>
    <property type="molecule type" value="Genomic_DNA"/>
</dbReference>
<organism evidence="1 2">
    <name type="scientific">Rhodofomes roseus</name>
    <dbReference type="NCBI Taxonomy" id="34475"/>
    <lineage>
        <taxon>Eukaryota</taxon>
        <taxon>Fungi</taxon>
        <taxon>Dikarya</taxon>
        <taxon>Basidiomycota</taxon>
        <taxon>Agaricomycotina</taxon>
        <taxon>Agaricomycetes</taxon>
        <taxon>Polyporales</taxon>
        <taxon>Rhodofomes</taxon>
    </lineage>
</organism>
<dbReference type="GeneID" id="71999325"/>
<gene>
    <name evidence="1" type="ORF">C8Q71DRAFT_445660</name>
</gene>
<sequence>MLLPGCCRCMTASALTCLTAPRYSKSGRGFKLQASSMDDEHERYWSLAKGNAGEYYEVACRDATRFKGLSDSHSAAARLYALPLARSPGRGSLRVSVGIRPTGDTGVLQDATLLGTCLLEHSFKQNNEKLEAISCAATPSQHLLHRSLTTI</sequence>
<accession>A0ABQ8JY16</accession>
<reference evidence="1 2" key="1">
    <citation type="journal article" date="2021" name="Environ. Microbiol.">
        <title>Gene family expansions and transcriptome signatures uncover fungal adaptations to wood decay.</title>
        <authorList>
            <person name="Hage H."/>
            <person name="Miyauchi S."/>
            <person name="Viragh M."/>
            <person name="Drula E."/>
            <person name="Min B."/>
            <person name="Chaduli D."/>
            <person name="Navarro D."/>
            <person name="Favel A."/>
            <person name="Norest M."/>
            <person name="Lesage-Meessen L."/>
            <person name="Balint B."/>
            <person name="Merenyi Z."/>
            <person name="de Eugenio L."/>
            <person name="Morin E."/>
            <person name="Martinez A.T."/>
            <person name="Baldrian P."/>
            <person name="Stursova M."/>
            <person name="Martinez M.J."/>
            <person name="Novotny C."/>
            <person name="Magnuson J.K."/>
            <person name="Spatafora J.W."/>
            <person name="Maurice S."/>
            <person name="Pangilinan J."/>
            <person name="Andreopoulos W."/>
            <person name="LaButti K."/>
            <person name="Hundley H."/>
            <person name="Na H."/>
            <person name="Kuo A."/>
            <person name="Barry K."/>
            <person name="Lipzen A."/>
            <person name="Henrissat B."/>
            <person name="Riley R."/>
            <person name="Ahrendt S."/>
            <person name="Nagy L.G."/>
            <person name="Grigoriev I.V."/>
            <person name="Martin F."/>
            <person name="Rosso M.N."/>
        </authorList>
    </citation>
    <scope>NUCLEOTIDE SEQUENCE [LARGE SCALE GENOMIC DNA]</scope>
    <source>
        <strain evidence="1 2">CIRM-BRFM 1785</strain>
    </source>
</reference>
<dbReference type="RefSeq" id="XP_047772653.1">
    <property type="nucleotide sequence ID" value="XM_047918593.1"/>
</dbReference>
<comment type="caution">
    <text evidence="1">The sequence shown here is derived from an EMBL/GenBank/DDBJ whole genome shotgun (WGS) entry which is preliminary data.</text>
</comment>